<organism evidence="2 3">
    <name type="scientific">Pseudocercospora fuligena</name>
    <dbReference type="NCBI Taxonomy" id="685502"/>
    <lineage>
        <taxon>Eukaryota</taxon>
        <taxon>Fungi</taxon>
        <taxon>Dikarya</taxon>
        <taxon>Ascomycota</taxon>
        <taxon>Pezizomycotina</taxon>
        <taxon>Dothideomycetes</taxon>
        <taxon>Dothideomycetidae</taxon>
        <taxon>Mycosphaerellales</taxon>
        <taxon>Mycosphaerellaceae</taxon>
        <taxon>Pseudocercospora</taxon>
    </lineage>
</organism>
<accession>A0A8H6R2Y4</accession>
<feature type="domain" description="LYR motif-containing protein Cup1-like N-terminal" evidence="1">
    <location>
        <begin position="64"/>
        <end position="154"/>
    </location>
</feature>
<dbReference type="Proteomes" id="UP000660729">
    <property type="component" value="Unassembled WGS sequence"/>
</dbReference>
<evidence type="ECO:0000313" key="3">
    <source>
        <dbReference type="Proteomes" id="UP000660729"/>
    </source>
</evidence>
<dbReference type="InterPro" id="IPR046896">
    <property type="entry name" value="Cup1-like_N"/>
</dbReference>
<reference evidence="2" key="1">
    <citation type="submission" date="2020-04" db="EMBL/GenBank/DDBJ databases">
        <title>Draft genome resource of the tomato pathogen Pseudocercospora fuligena.</title>
        <authorList>
            <person name="Zaccaron A."/>
        </authorList>
    </citation>
    <scope>NUCLEOTIDE SEQUENCE</scope>
    <source>
        <strain evidence="2">PF001</strain>
    </source>
</reference>
<dbReference type="OrthoDB" id="5521299at2759"/>
<proteinExistence type="predicted"/>
<comment type="caution">
    <text evidence="2">The sequence shown here is derived from an EMBL/GenBank/DDBJ whole genome shotgun (WGS) entry which is preliminary data.</text>
</comment>
<dbReference type="Pfam" id="PF20263">
    <property type="entry name" value="LYRM2-like"/>
    <property type="match status" value="1"/>
</dbReference>
<protein>
    <recommendedName>
        <fullName evidence="1">LYR motif-containing protein Cup1-like N-terminal domain-containing protein</fullName>
    </recommendedName>
</protein>
<dbReference type="EMBL" id="JABCIY010000347">
    <property type="protein sequence ID" value="KAF7184936.1"/>
    <property type="molecule type" value="Genomic_DNA"/>
</dbReference>
<evidence type="ECO:0000259" key="1">
    <source>
        <dbReference type="Pfam" id="PF20263"/>
    </source>
</evidence>
<evidence type="ECO:0000313" key="2">
    <source>
        <dbReference type="EMBL" id="KAF7184936.1"/>
    </source>
</evidence>
<name>A0A8H6R2Y4_9PEZI</name>
<sequence length="406" mass="46699">MLQSAPARRPLLRRYGVSLAWCITTRTKSSIRTPPSVVVKHKDHTHIAYGRDSNRAANTRSIVRGFLRECTYLPDPNARLYMSQYFLSRCRRASFTIWRGRDKPEIGARVERLLKQARQMRNGLQRANEGDRAALLRCLEWTYGRRGRRRHVLLEPLMPTEGRQDIIQLMSKDQGIEQENDIESEEESIDSEQEDIEAGHVAENAGEITEQALDRVVSTTAKPLPSLTPELHALAASQKALNLPNSKKAPKHLQPVIPELNARLLPMPKKRVKNLTHQWYAKVLDRILAPLPVREWEQLRGWALGVDMPRVKERRRSSEVMANRGHFGGHTALEAIVVKGQLDPKYFPNENAHKITPRFMQRLWAQIFSDCPVMDWDDAKKKWGVRWGIQELQSLKRQDSSQGRVT</sequence>
<gene>
    <name evidence="2" type="ORF">HII31_13748</name>
</gene>
<keyword evidence="3" id="KW-1185">Reference proteome</keyword>
<dbReference type="AlphaFoldDB" id="A0A8H6R2Y4"/>